<dbReference type="InterPro" id="IPR029056">
    <property type="entry name" value="Ribokinase-like"/>
</dbReference>
<dbReference type="GO" id="GO:0016301">
    <property type="term" value="F:kinase activity"/>
    <property type="evidence" value="ECO:0007669"/>
    <property type="project" value="UniProtKB-KW"/>
</dbReference>
<keyword evidence="3 5" id="KW-0418">Kinase</keyword>
<evidence type="ECO:0000256" key="2">
    <source>
        <dbReference type="ARBA" id="ARBA00022679"/>
    </source>
</evidence>
<protein>
    <submittedName>
        <fullName evidence="5">Adenosine kinase</fullName>
    </submittedName>
</protein>
<dbReference type="InterPro" id="IPR011611">
    <property type="entry name" value="PfkB_dom"/>
</dbReference>
<evidence type="ECO:0000313" key="6">
    <source>
        <dbReference type="Proteomes" id="UP000198420"/>
    </source>
</evidence>
<keyword evidence="6" id="KW-1185">Reference proteome</keyword>
<dbReference type="EMBL" id="FZNP01000005">
    <property type="protein sequence ID" value="SNR67964.1"/>
    <property type="molecule type" value="Genomic_DNA"/>
</dbReference>
<gene>
    <name evidence="5" type="ORF">SAMN06265355_105380</name>
</gene>
<dbReference type="PANTHER" id="PTHR43085:SF46">
    <property type="entry name" value="ADENOSINE KINASE"/>
    <property type="match status" value="1"/>
</dbReference>
<comment type="similarity">
    <text evidence="1">Belongs to the carbohydrate kinase PfkB family.</text>
</comment>
<proteinExistence type="inferred from homology"/>
<evidence type="ECO:0000259" key="4">
    <source>
        <dbReference type="Pfam" id="PF00294"/>
    </source>
</evidence>
<evidence type="ECO:0000256" key="1">
    <source>
        <dbReference type="ARBA" id="ARBA00010688"/>
    </source>
</evidence>
<name>A0A238YBI5_9ACTN</name>
<keyword evidence="2" id="KW-0808">Transferase</keyword>
<dbReference type="Gene3D" id="3.40.1190.20">
    <property type="match status" value="1"/>
</dbReference>
<dbReference type="Proteomes" id="UP000198420">
    <property type="component" value="Unassembled WGS sequence"/>
</dbReference>
<organism evidence="5 6">
    <name type="scientific">Actinomadura mexicana</name>
    <dbReference type="NCBI Taxonomy" id="134959"/>
    <lineage>
        <taxon>Bacteria</taxon>
        <taxon>Bacillati</taxon>
        <taxon>Actinomycetota</taxon>
        <taxon>Actinomycetes</taxon>
        <taxon>Streptosporangiales</taxon>
        <taxon>Thermomonosporaceae</taxon>
        <taxon>Actinomadura</taxon>
    </lineage>
</organism>
<feature type="domain" description="Carbohydrate kinase PfkB" evidence="4">
    <location>
        <begin position="38"/>
        <end position="308"/>
    </location>
</feature>
<dbReference type="InterPro" id="IPR050306">
    <property type="entry name" value="PfkB_Carbo_kinase"/>
</dbReference>
<dbReference type="AlphaFoldDB" id="A0A238YBI5"/>
<sequence length="341" mass="36717">MKQPDDHDEESDAVRIAVTGSIATDHLMTFPGRFTDQLLPDQLDRVSLSFLVDELDIRRGGIAANICFGMGSLGRESILVGSVGDDFADYRSWLERHSVDTASVHVSEIHHTARFLCTTDQDQNQIATFYAGAMSEARSIELRPVADRVGGLDLVVVSPNDPEAMLRHTDECRDRGIPFAADPSQQLARMDGADVRRLIDGAAYLFSNEYEKALAEEKTGWSGEEILARVGVRVTTLGAKGVVIDREGEEGVHVPCVQVDSVVDPTGVGDAFRAGFLSATAWGLPLERAAQVGNAIAAHALEAAGPQEYTLGRRAFLDRFAAAYGADAAADLEPHVACPTP</sequence>
<dbReference type="CDD" id="cd01942">
    <property type="entry name" value="ribokinase_group_A"/>
    <property type="match status" value="1"/>
</dbReference>
<evidence type="ECO:0000256" key="3">
    <source>
        <dbReference type="ARBA" id="ARBA00022777"/>
    </source>
</evidence>
<dbReference type="Pfam" id="PF00294">
    <property type="entry name" value="PfkB"/>
    <property type="match status" value="1"/>
</dbReference>
<evidence type="ECO:0000313" key="5">
    <source>
        <dbReference type="EMBL" id="SNR67964.1"/>
    </source>
</evidence>
<dbReference type="PANTHER" id="PTHR43085">
    <property type="entry name" value="HEXOKINASE FAMILY MEMBER"/>
    <property type="match status" value="1"/>
</dbReference>
<reference evidence="6" key="1">
    <citation type="submission" date="2017-06" db="EMBL/GenBank/DDBJ databases">
        <authorList>
            <person name="Varghese N."/>
            <person name="Submissions S."/>
        </authorList>
    </citation>
    <scope>NUCLEOTIDE SEQUENCE [LARGE SCALE GENOMIC DNA]</scope>
    <source>
        <strain evidence="6">DSM 44485</strain>
    </source>
</reference>
<dbReference type="SUPFAM" id="SSF53613">
    <property type="entry name" value="Ribokinase-like"/>
    <property type="match status" value="1"/>
</dbReference>
<accession>A0A238YBI5</accession>